<dbReference type="SMART" id="SM00450">
    <property type="entry name" value="RHOD"/>
    <property type="match status" value="1"/>
</dbReference>
<name>F5XF59_MICPN</name>
<dbReference type="SUPFAM" id="SSF52821">
    <property type="entry name" value="Rhodanese/Cell cycle control phosphatase"/>
    <property type="match status" value="1"/>
</dbReference>
<dbReference type="STRING" id="1032480.MLP_47830"/>
<dbReference type="PANTHER" id="PTHR43031">
    <property type="entry name" value="FAD-DEPENDENT OXIDOREDUCTASE"/>
    <property type="match status" value="1"/>
</dbReference>
<accession>F5XF59</accession>
<dbReference type="PROSITE" id="PS50206">
    <property type="entry name" value="RHODANESE_3"/>
    <property type="match status" value="1"/>
</dbReference>
<dbReference type="EMBL" id="AP012204">
    <property type="protein sequence ID" value="BAK37797.1"/>
    <property type="molecule type" value="Genomic_DNA"/>
</dbReference>
<protein>
    <recommendedName>
        <fullName evidence="1">Rhodanese domain-containing protein</fullName>
    </recommendedName>
</protein>
<feature type="domain" description="Rhodanese" evidence="1">
    <location>
        <begin position="41"/>
        <end position="133"/>
    </location>
</feature>
<gene>
    <name evidence="2" type="ordered locus">MLP_47830</name>
</gene>
<evidence type="ECO:0000313" key="2">
    <source>
        <dbReference type="EMBL" id="BAK37797.1"/>
    </source>
</evidence>
<dbReference type="RefSeq" id="WP_013865621.1">
    <property type="nucleotide sequence ID" value="NC_015635.1"/>
</dbReference>
<dbReference type="Proteomes" id="UP000007947">
    <property type="component" value="Chromosome"/>
</dbReference>
<dbReference type="InterPro" id="IPR050229">
    <property type="entry name" value="GlpE_sulfurtransferase"/>
</dbReference>
<organism evidence="2 3">
    <name type="scientific">Microlunatus phosphovorus (strain ATCC 700054 / DSM 10555 / JCM 9379 / NBRC 101784 / NCIMB 13414 / VKM Ac-1990 / NM-1)</name>
    <dbReference type="NCBI Taxonomy" id="1032480"/>
    <lineage>
        <taxon>Bacteria</taxon>
        <taxon>Bacillati</taxon>
        <taxon>Actinomycetota</taxon>
        <taxon>Actinomycetes</taxon>
        <taxon>Propionibacteriales</taxon>
        <taxon>Propionibacteriaceae</taxon>
        <taxon>Microlunatus</taxon>
    </lineage>
</organism>
<dbReference type="InterPro" id="IPR036873">
    <property type="entry name" value="Rhodanese-like_dom_sf"/>
</dbReference>
<dbReference type="InterPro" id="IPR001763">
    <property type="entry name" value="Rhodanese-like_dom"/>
</dbReference>
<dbReference type="eggNOG" id="COG0607">
    <property type="taxonomic scope" value="Bacteria"/>
</dbReference>
<dbReference type="KEGG" id="mph:MLP_47830"/>
<proteinExistence type="predicted"/>
<evidence type="ECO:0000259" key="1">
    <source>
        <dbReference type="PROSITE" id="PS50206"/>
    </source>
</evidence>
<sequence>MSALDEHRRAAGSARSIDELLAEARSTLVRVTPQQARRACLEQGAVLVDIRPVAQRAEGGLSEAVVIDRNVLEWRLDPSSEARLPFAAYDLPVIVICQQGYSSSLAAATLQQLGIWRATDVIGGYEAWQAAGLG</sequence>
<dbReference type="Gene3D" id="3.40.250.10">
    <property type="entry name" value="Rhodanese-like domain"/>
    <property type="match status" value="1"/>
</dbReference>
<reference evidence="2 3" key="1">
    <citation type="submission" date="2011-05" db="EMBL/GenBank/DDBJ databases">
        <title>Whole genome sequence of Microlunatus phosphovorus NM-1.</title>
        <authorList>
            <person name="Hosoyama A."/>
            <person name="Sasaki K."/>
            <person name="Harada T."/>
            <person name="Igarashi R."/>
            <person name="Kawakoshi A."/>
            <person name="Sasagawa M."/>
            <person name="Fukada J."/>
            <person name="Nakamura S."/>
            <person name="Katano Y."/>
            <person name="Hanada S."/>
            <person name="Kamagata Y."/>
            <person name="Nakamura N."/>
            <person name="Yamazaki S."/>
            <person name="Fujita N."/>
        </authorList>
    </citation>
    <scope>NUCLEOTIDE SEQUENCE [LARGE SCALE GENOMIC DNA]</scope>
    <source>
        <strain evidence="3">ATCC 700054 / DSM 10555 / JCM 9379 / NBRC 101784 / NCIMB 13414 / VKM Ac-1990 / NM-1</strain>
    </source>
</reference>
<evidence type="ECO:0000313" key="3">
    <source>
        <dbReference type="Proteomes" id="UP000007947"/>
    </source>
</evidence>
<dbReference type="HOGENOM" id="CLU_089574_6_0_11"/>
<keyword evidence="3" id="KW-1185">Reference proteome</keyword>
<dbReference type="PANTHER" id="PTHR43031:SF1">
    <property type="entry name" value="PYRIDINE NUCLEOTIDE-DISULPHIDE OXIDOREDUCTASE"/>
    <property type="match status" value="1"/>
</dbReference>
<dbReference type="AlphaFoldDB" id="F5XF59"/>
<dbReference type="Pfam" id="PF00581">
    <property type="entry name" value="Rhodanese"/>
    <property type="match status" value="1"/>
</dbReference>